<reference evidence="1" key="2">
    <citation type="submission" date="2019-01" db="UniProtKB">
        <authorList>
            <consortium name="EnsemblPlants"/>
        </authorList>
    </citation>
    <scope>IDENTIFICATION</scope>
    <source>
        <strain evidence="1">cv. Heinz 1706</strain>
    </source>
</reference>
<reference evidence="1" key="1">
    <citation type="journal article" date="2012" name="Nature">
        <title>The tomato genome sequence provides insights into fleshy fruit evolution.</title>
        <authorList>
            <consortium name="Tomato Genome Consortium"/>
        </authorList>
    </citation>
    <scope>NUCLEOTIDE SEQUENCE [LARGE SCALE GENOMIC DNA]</scope>
    <source>
        <strain evidence="1">cv. Heinz 1706</strain>
    </source>
</reference>
<protein>
    <submittedName>
        <fullName evidence="1">Uncharacterized protein</fullName>
    </submittedName>
</protein>
<dbReference type="Proteomes" id="UP000004994">
    <property type="component" value="Chromosome 9"/>
</dbReference>
<evidence type="ECO:0000313" key="1">
    <source>
        <dbReference type="EnsemblPlants" id="Solyc09g057555.1.1"/>
    </source>
</evidence>
<proteinExistence type="predicted"/>
<accession>A0A3Q7IY50</accession>
<organism evidence="1">
    <name type="scientific">Solanum lycopersicum</name>
    <name type="common">Tomato</name>
    <name type="synonym">Lycopersicon esculentum</name>
    <dbReference type="NCBI Taxonomy" id="4081"/>
    <lineage>
        <taxon>Eukaryota</taxon>
        <taxon>Viridiplantae</taxon>
        <taxon>Streptophyta</taxon>
        <taxon>Embryophyta</taxon>
        <taxon>Tracheophyta</taxon>
        <taxon>Spermatophyta</taxon>
        <taxon>Magnoliopsida</taxon>
        <taxon>eudicotyledons</taxon>
        <taxon>Gunneridae</taxon>
        <taxon>Pentapetalae</taxon>
        <taxon>asterids</taxon>
        <taxon>lamiids</taxon>
        <taxon>Solanales</taxon>
        <taxon>Solanaceae</taxon>
        <taxon>Solanoideae</taxon>
        <taxon>Solaneae</taxon>
        <taxon>Solanum</taxon>
        <taxon>Solanum subgen. Lycopersicon</taxon>
    </lineage>
</organism>
<sequence>MLAKHVQIGQIDPTTWIMMDVSYDLCNEIPSGVHSYPWKFPSGCPIQDMGIIVCPDGRLSLDRDSTANAENNSILTNEKGTKKIWYMVSYSVAASDLDSSTLLVVNDFVHKHEKHQNVFSTQHDISASNSLSLRAFTIKHGGNG</sequence>
<name>A0A3Q7IY50_SOLLC</name>
<evidence type="ECO:0000313" key="2">
    <source>
        <dbReference type="Proteomes" id="UP000004994"/>
    </source>
</evidence>
<keyword evidence="2" id="KW-1185">Reference proteome</keyword>
<dbReference type="AlphaFoldDB" id="A0A3Q7IY50"/>
<dbReference type="Gramene" id="Solyc09g057555.1.1">
    <property type="protein sequence ID" value="Solyc09g057555.1.1"/>
    <property type="gene ID" value="Solyc09g057555.1"/>
</dbReference>
<dbReference type="InParanoid" id="A0A3Q7IY50"/>
<dbReference type="EnsemblPlants" id="Solyc09g057555.1.1">
    <property type="protein sequence ID" value="Solyc09g057555.1.1"/>
    <property type="gene ID" value="Solyc09g057555.1"/>
</dbReference>